<evidence type="ECO:0000313" key="4">
    <source>
        <dbReference type="Proteomes" id="UP000565576"/>
    </source>
</evidence>
<dbReference type="Proteomes" id="UP000565576">
    <property type="component" value="Unassembled WGS sequence"/>
</dbReference>
<accession>A0A7X0IX32</accession>
<dbReference type="Pfam" id="PF19116">
    <property type="entry name" value="DUF5801"/>
    <property type="match status" value="2"/>
</dbReference>
<feature type="region of interest" description="Disordered" evidence="1">
    <location>
        <begin position="1203"/>
        <end position="1246"/>
    </location>
</feature>
<feature type="region of interest" description="Disordered" evidence="1">
    <location>
        <begin position="708"/>
        <end position="732"/>
    </location>
</feature>
<proteinExistence type="predicted"/>
<name>A0A7X0IX32_9HYPH</name>
<feature type="region of interest" description="Disordered" evidence="1">
    <location>
        <begin position="1032"/>
        <end position="1075"/>
    </location>
</feature>
<feature type="compositionally biased region" description="Polar residues" evidence="1">
    <location>
        <begin position="1374"/>
        <end position="1387"/>
    </location>
</feature>
<comment type="caution">
    <text evidence="3">The sequence shown here is derived from an EMBL/GenBank/DDBJ whole genome shotgun (WGS) entry which is preliminary data.</text>
</comment>
<feature type="region of interest" description="Disordered" evidence="1">
    <location>
        <begin position="1374"/>
        <end position="1415"/>
    </location>
</feature>
<dbReference type="EMBL" id="JACHBG010000027">
    <property type="protein sequence ID" value="MBB6488790.1"/>
    <property type="molecule type" value="Genomic_DNA"/>
</dbReference>
<feature type="domain" description="DUF5801" evidence="2">
    <location>
        <begin position="273"/>
        <end position="356"/>
    </location>
</feature>
<gene>
    <name evidence="3" type="ORF">GGD46_006113</name>
</gene>
<feature type="compositionally biased region" description="Polar residues" evidence="1">
    <location>
        <begin position="1203"/>
        <end position="1216"/>
    </location>
</feature>
<dbReference type="NCBIfam" id="TIGR03660">
    <property type="entry name" value="T1SS_rpt_143"/>
    <property type="match status" value="7"/>
</dbReference>
<dbReference type="InterPro" id="IPR043824">
    <property type="entry name" value="DUF5801"/>
</dbReference>
<dbReference type="InterPro" id="IPR010221">
    <property type="entry name" value="VCBS_dom"/>
</dbReference>
<feature type="compositionally biased region" description="Polar residues" evidence="1">
    <location>
        <begin position="1032"/>
        <end position="1045"/>
    </location>
</feature>
<dbReference type="RefSeq" id="WP_210325761.1">
    <property type="nucleotide sequence ID" value="NZ_JACHBG010000027.1"/>
</dbReference>
<protein>
    <submittedName>
        <fullName evidence="3">T1SS-143 domain-containing protein</fullName>
    </submittedName>
</protein>
<dbReference type="InterPro" id="IPR019959">
    <property type="entry name" value="T1SS-143_rpt-cont_dom"/>
</dbReference>
<evidence type="ECO:0000256" key="1">
    <source>
        <dbReference type="SAM" id="MobiDB-lite"/>
    </source>
</evidence>
<evidence type="ECO:0000313" key="3">
    <source>
        <dbReference type="EMBL" id="MBB6488790.1"/>
    </source>
</evidence>
<evidence type="ECO:0000259" key="2">
    <source>
        <dbReference type="Pfam" id="PF19116"/>
    </source>
</evidence>
<feature type="non-terminal residue" evidence="3">
    <location>
        <position position="2685"/>
    </location>
</feature>
<reference evidence="3 4" key="1">
    <citation type="submission" date="2020-08" db="EMBL/GenBank/DDBJ databases">
        <title>Genomic Encyclopedia of Type Strains, Phase IV (KMG-V): Genome sequencing to study the core and pangenomes of soil and plant-associated prokaryotes.</title>
        <authorList>
            <person name="Whitman W."/>
        </authorList>
    </citation>
    <scope>NUCLEOTIDE SEQUENCE [LARGE SCALE GENOMIC DNA]</scope>
    <source>
        <strain evidence="3 4">SEMIA 4060</strain>
    </source>
</reference>
<sequence>MDDLRISTVDHEAASHDFASSGRDEANAVADEISAHQPLPLSENADVAAFQVAQAAEQQANGKTDRLAANQPQNAAPQAPIQIVPDQGNVVHLPPNTSIDDIHVEGRNLVLIQADGTRIVIVNGALHVPTFLIGEVTLPQQAVVAALEQQGINVAEGPDGSVHAGNSVTSGHQFTDTQAAGPRTPLNLIGLLGPGGAFGNGGAGDLSGTQTRVPFIIPQATEAASLIERGTSTGDFLTSISTGRFGFGGNNAAITTVTLVGEAEFTGSGTQPLSGLTSNGVSVVVTQSGQTVTGVANGVTVFTLVFNAATGEFTFTQLASLDHPRGANSSTDVLQLQFQYTVSDASGHTVASTANVNIADSVPVAAVGTAGSVTEGALTGGNENPHVATDAIATGSLNIFWGADSGNTDKGGLGDRSVAFTNANVTTEGQDGATLSSHGLAVHTVLLADGTLVGYTGEAAPTTVLDGKGAVNANVVFYATLSDTDNGHYNFTLVQSLDDAKGSDAIKLTFGYTATDSDGDKSSNSFSVTVADDKPVAGTGDAGSVTEGALAGGNENPHVATDAIATGSLNISWGADNGNTNQGGAGDRSVAFTNANVTAEGQDGEGLSSHGQVVHTVLLADGTLVGYTGEAAPTAVLDGEGSVKSNVVFYATLSDTDKGHYNFTLVQSLDDAKGSDAIKLTFGYTATDSDGDKSSNSFSVTVADDKPVAGTGDAGSVNEGALPGGNENPHLATDAIATGSLNISWGADNGNTNQGGAGDRSVAFTNANVTAEGQDGEGLSSHGQVVHTVLLADGTLVGYTGEVAPTTVLDGEGSVKSNVVFYATLSDTDNGHYNFTLVQSLDDAKDSNAIKLTFGYTATDSDGDTSSNSFSVTVSDDKPVAGTGDAGSVNEGALPGGNENPLLATDAIATGSLNISWGADNANTNQGGAGDRSVAFTNANVTAEGQDGTLSSHGQVVHTVLLADGTLVGYTGEAAPTTVLDGEGSVKSNVVFYATLSDTDNGHYNFTLVQSLDDAKDSNAIKLTFGYTATDSDGDTSSNSFSVTVSDDKPVAGTGDAGSVNEGALPGGNENPHLATDAIATGSLNISWGADNANTNQGGAGDRSVAFTNANVTAEGQDGTLSSHGQVVHTVLLADGTLVGYTGEAAPTTVLDGEGSVKSNVVFYATLSDTDNGHYNFTLVQSLDDAKDSNAIKLTFGYTATDSDGDTSSNSFSVTVSDDKPVAGTGDAGSVNEGALPGGNENPHLATDAIATGSLNISWGADNANTNQGGAGDRSVAFTNANVTAEGQDGTLSSHGQAVHTVLLADGTLVGYTGEAAPTTVLDGEGSVKSNVVFYATLSDTDNGHYNFTLVQSLDDAKDSNAIKLTFGYTATDSDGDTSSNSFSVTVSDDKPVAGTGDAGSVNEGALPGGNENPHLATDAIATGSLNISWGADNANTNQGGAGDRSVAFTNANVTAEGQDGTLSSHGQAVHTVLLADGTLVGYTGEAAPTATSATNVVFYATLSDTDKGHYNFTLVQSLDDAKASDSIKLTFGYTATDSDGDTSSNSFSVTVADDKPVVTGAIAVRADEGDIHNLLSLGNNPPGGTHDGSSSQLALLGLGFAATVSGSVASTVSFGADGAAVGGGFSFTTNATSTLANLHLTSGGEALSYTVVNNVIIGYIDNDHHNGFNPLLDRPVLSLALSGNGSFTFQQYDQLDNVAGSGNDLRSGNGSIPAIDFGSVIQATDRDGDSVVLTGGLSVTIVDDVPKVTLALTGSITIDESGRGDDDVSATKAIASLFAGITGGNDSHMSTVYAQHNIVSGWVSIGADDAPGATSSLTLHIDNPDSGLKTTAGQAITLSQLADGTVIGKTAGGDIAFAIRLDTSGKVSIAQYMSLYNPDPSKSDGDLVNLSGKLSAVLSATDSDGDTVSKSVSIGGSIRFDDDGPSIGNAVSAQTLVEHNLLTGSGVLSPSGISTGSVALNFAFGADGPAAHAVTFVAGSNGSYFAASYANNQTLDATKLSSGGHALSYSLSSDGMTLIAYTGSNSGDTSSWVFKVVLSQDASHASGAYNFTLYKPLDDVNGQANLSDIRLTFQVAGHDGDGDTTKGTQSFAIDVIDDVPTLVDHAAVSATVSETAINTPVVTTGSYTIDFNTVTPATAGLKVTEGTVSGDHLEQSDKNGNIALASASTGTTFVLTQMDISESSPGNSKDKAVTITGIGADGKTYTTTFTPSDDNTTFSVTVGSPLYNVQLTSITVSPHDAARTITLDNIHVTDTVTTIPTNAPAETTLDLSSLVHASADGPMAWTVNAITAGTSSGNLTGGTGLTYNGAAITLASTDGHTLIGSAGGVTVFTLTVDPTSGHATFDLYHAIDGGKTLPLDFSKYLTATDFDGDPVTPVSGSVTVVVQSATDNLPTISSVGLVSSVSESGLSGGTGTPGVSNVHSGSIAITAGDAPSTVTIGGHTFNVGAAIASGDANANIQGTYGTLHIVSVTATAINYTYTLTGKTIGAGNHDDFSVKVSDAPIDGESQTATLTFNISDDKPIASTVSLGSMLENDNATFTLAAGTIAFGADGAAASGAIHIDSVKATGDLAGLTLNPSMISIDAGHVVITPGTAFDALSAGHTSILSIGYTLTDGDGSKTSGTFNVTINGTNDAAVITGDASGSVTEAGGVNNGTSGVSTASGVLSATDVDSDHSFTVQNSA</sequence>
<organism evidence="3 4">
    <name type="scientific">Rhizobium lusitanum</name>
    <dbReference type="NCBI Taxonomy" id="293958"/>
    <lineage>
        <taxon>Bacteria</taxon>
        <taxon>Pseudomonadati</taxon>
        <taxon>Pseudomonadota</taxon>
        <taxon>Alphaproteobacteria</taxon>
        <taxon>Hyphomicrobiales</taxon>
        <taxon>Rhizobiaceae</taxon>
        <taxon>Rhizobium/Agrobacterium group</taxon>
        <taxon>Rhizobium</taxon>
    </lineage>
</organism>
<feature type="region of interest" description="Disordered" evidence="1">
    <location>
        <begin position="876"/>
        <end position="901"/>
    </location>
</feature>
<dbReference type="NCBIfam" id="TIGR01965">
    <property type="entry name" value="VCBS_repeat"/>
    <property type="match status" value="1"/>
</dbReference>
<feature type="domain" description="DUF5801" evidence="2">
    <location>
        <begin position="1757"/>
        <end position="1916"/>
    </location>
</feature>